<dbReference type="VEuPathDB" id="FungiDB:BO72DRAFT_145006"/>
<dbReference type="EMBL" id="KZ824650">
    <property type="protein sequence ID" value="RAK76272.1"/>
    <property type="molecule type" value="Genomic_DNA"/>
</dbReference>
<name>A0A8G1RPK3_9EURO</name>
<proteinExistence type="predicted"/>
<organism evidence="2 3">
    <name type="scientific">Aspergillus fijiensis CBS 313.89</name>
    <dbReference type="NCBI Taxonomy" id="1448319"/>
    <lineage>
        <taxon>Eukaryota</taxon>
        <taxon>Fungi</taxon>
        <taxon>Dikarya</taxon>
        <taxon>Ascomycota</taxon>
        <taxon>Pezizomycotina</taxon>
        <taxon>Eurotiomycetes</taxon>
        <taxon>Eurotiomycetidae</taxon>
        <taxon>Eurotiales</taxon>
        <taxon>Aspergillaceae</taxon>
        <taxon>Aspergillus</taxon>
    </lineage>
</organism>
<gene>
    <name evidence="2" type="ORF">BO72DRAFT_145006</name>
</gene>
<evidence type="ECO:0000256" key="1">
    <source>
        <dbReference type="SAM" id="MobiDB-lite"/>
    </source>
</evidence>
<accession>A0A8G1RPK3</accession>
<keyword evidence="3" id="KW-1185">Reference proteome</keyword>
<feature type="region of interest" description="Disordered" evidence="1">
    <location>
        <begin position="1"/>
        <end position="34"/>
    </location>
</feature>
<feature type="compositionally biased region" description="Low complexity" evidence="1">
    <location>
        <begin position="24"/>
        <end position="34"/>
    </location>
</feature>
<evidence type="ECO:0000313" key="2">
    <source>
        <dbReference type="EMBL" id="RAK76272.1"/>
    </source>
</evidence>
<dbReference type="AlphaFoldDB" id="A0A8G1RPK3"/>
<protein>
    <submittedName>
        <fullName evidence="2">Uncharacterized protein</fullName>
    </submittedName>
</protein>
<evidence type="ECO:0000313" key="3">
    <source>
        <dbReference type="Proteomes" id="UP000249789"/>
    </source>
</evidence>
<sequence>MMARRSVQGLPTSAGGKRDANGPRASGRVSSGSRASKCCYILHLRLFSRSEPECRLSVQILGRQDLKKDLNSAAISFHLFWVIAPKLIDVVRESVTPGSSRSVGGKRVFMGTTS</sequence>
<reference evidence="2 3" key="1">
    <citation type="submission" date="2018-02" db="EMBL/GenBank/DDBJ databases">
        <title>The genomes of Aspergillus section Nigri reveals drivers in fungal speciation.</title>
        <authorList>
            <consortium name="DOE Joint Genome Institute"/>
            <person name="Vesth T.C."/>
            <person name="Nybo J."/>
            <person name="Theobald S."/>
            <person name="Brandl J."/>
            <person name="Frisvad J.C."/>
            <person name="Nielsen K.F."/>
            <person name="Lyhne E.K."/>
            <person name="Kogle M.E."/>
            <person name="Kuo A."/>
            <person name="Riley R."/>
            <person name="Clum A."/>
            <person name="Nolan M."/>
            <person name="Lipzen A."/>
            <person name="Salamov A."/>
            <person name="Henrissat B."/>
            <person name="Wiebenga A."/>
            <person name="De vries R.P."/>
            <person name="Grigoriev I.V."/>
            <person name="Mortensen U.H."/>
            <person name="Andersen M.R."/>
            <person name="Baker S.E."/>
        </authorList>
    </citation>
    <scope>NUCLEOTIDE SEQUENCE [LARGE SCALE GENOMIC DNA]</scope>
    <source>
        <strain evidence="2 3">CBS 313.89</strain>
    </source>
</reference>
<dbReference type="GeneID" id="63856520"/>
<dbReference type="Proteomes" id="UP000249789">
    <property type="component" value="Unassembled WGS sequence"/>
</dbReference>
<dbReference type="RefSeq" id="XP_040800282.1">
    <property type="nucleotide sequence ID" value="XM_040939187.1"/>
</dbReference>